<evidence type="ECO:0000256" key="5">
    <source>
        <dbReference type="SAM" id="Phobius"/>
    </source>
</evidence>
<evidence type="ECO:0000256" key="4">
    <source>
        <dbReference type="ARBA" id="ARBA00023136"/>
    </source>
</evidence>
<feature type="transmembrane region" description="Helical" evidence="5">
    <location>
        <begin position="152"/>
        <end position="176"/>
    </location>
</feature>
<evidence type="ECO:0000256" key="3">
    <source>
        <dbReference type="ARBA" id="ARBA00022989"/>
    </source>
</evidence>
<dbReference type="EMBL" id="CAJVQB010000725">
    <property type="protein sequence ID" value="CAG8504125.1"/>
    <property type="molecule type" value="Genomic_DNA"/>
</dbReference>
<evidence type="ECO:0000256" key="1">
    <source>
        <dbReference type="ARBA" id="ARBA00004141"/>
    </source>
</evidence>
<dbReference type="Pfam" id="PF13520">
    <property type="entry name" value="AA_permease_2"/>
    <property type="match status" value="1"/>
</dbReference>
<dbReference type="Proteomes" id="UP000789901">
    <property type="component" value="Unassembled WGS sequence"/>
</dbReference>
<gene>
    <name evidence="6" type="ORF">GMARGA_LOCUS2348</name>
</gene>
<dbReference type="InterPro" id="IPR002293">
    <property type="entry name" value="AA/rel_permease1"/>
</dbReference>
<reference evidence="6 7" key="1">
    <citation type="submission" date="2021-06" db="EMBL/GenBank/DDBJ databases">
        <authorList>
            <person name="Kallberg Y."/>
            <person name="Tangrot J."/>
            <person name="Rosling A."/>
        </authorList>
    </citation>
    <scope>NUCLEOTIDE SEQUENCE [LARGE SCALE GENOMIC DNA]</scope>
    <source>
        <strain evidence="6 7">120-4 pot B 10/14</strain>
    </source>
</reference>
<dbReference type="InterPro" id="IPR050598">
    <property type="entry name" value="AminoAcid_Transporter"/>
</dbReference>
<dbReference type="PANTHER" id="PTHR11785">
    <property type="entry name" value="AMINO ACID TRANSPORTER"/>
    <property type="match status" value="1"/>
</dbReference>
<evidence type="ECO:0000313" key="6">
    <source>
        <dbReference type="EMBL" id="CAG8504125.1"/>
    </source>
</evidence>
<keyword evidence="2 5" id="KW-0812">Transmembrane</keyword>
<protein>
    <submittedName>
        <fullName evidence="6">15225_t:CDS:1</fullName>
    </submittedName>
</protein>
<evidence type="ECO:0000256" key="2">
    <source>
        <dbReference type="ARBA" id="ARBA00022692"/>
    </source>
</evidence>
<comment type="caution">
    <text evidence="6">The sequence shown here is derived from an EMBL/GenBank/DDBJ whole genome shotgun (WGS) entry which is preliminary data.</text>
</comment>
<organism evidence="6 7">
    <name type="scientific">Gigaspora margarita</name>
    <dbReference type="NCBI Taxonomy" id="4874"/>
    <lineage>
        <taxon>Eukaryota</taxon>
        <taxon>Fungi</taxon>
        <taxon>Fungi incertae sedis</taxon>
        <taxon>Mucoromycota</taxon>
        <taxon>Glomeromycotina</taxon>
        <taxon>Glomeromycetes</taxon>
        <taxon>Diversisporales</taxon>
        <taxon>Gigasporaceae</taxon>
        <taxon>Gigaspora</taxon>
    </lineage>
</organism>
<dbReference type="Gene3D" id="1.20.1740.10">
    <property type="entry name" value="Amino acid/polyamine transporter I"/>
    <property type="match status" value="1"/>
</dbReference>
<feature type="transmembrane region" description="Helical" evidence="5">
    <location>
        <begin position="100"/>
        <end position="123"/>
    </location>
</feature>
<comment type="subcellular location">
    <subcellularLocation>
        <location evidence="1">Membrane</location>
        <topology evidence="1">Multi-pass membrane protein</topology>
    </subcellularLocation>
</comment>
<keyword evidence="4 5" id="KW-0472">Membrane</keyword>
<dbReference type="PANTHER" id="PTHR11785:SF512">
    <property type="entry name" value="SOBREMESA, ISOFORM B"/>
    <property type="match status" value="1"/>
</dbReference>
<sequence>MNDNIPFGNYGRARRTYLGILRGIGYNINYIIGQIELRTNSYNWNNIFNRPSEFGAHGSGLIKVLLTYEGWNNINYLIGEFNPSPDNLEYPSLILKYSSLISVCISFISYCLTNAAFITVVGYNPNNSTDYESTPMPMRFGQELFGKGGENLMATFVAISIFGCVTVVLGLIIWYIRNRGQRVQNQTIGETSNDEKA</sequence>
<keyword evidence="3 5" id="KW-1133">Transmembrane helix</keyword>
<evidence type="ECO:0000313" key="7">
    <source>
        <dbReference type="Proteomes" id="UP000789901"/>
    </source>
</evidence>
<name>A0ABM8W211_GIGMA</name>
<accession>A0ABM8W211</accession>
<proteinExistence type="predicted"/>
<keyword evidence="7" id="KW-1185">Reference proteome</keyword>